<organism evidence="3 4">
    <name type="scientific">Serendipita vermifera MAFF 305830</name>
    <dbReference type="NCBI Taxonomy" id="933852"/>
    <lineage>
        <taxon>Eukaryota</taxon>
        <taxon>Fungi</taxon>
        <taxon>Dikarya</taxon>
        <taxon>Basidiomycota</taxon>
        <taxon>Agaricomycotina</taxon>
        <taxon>Agaricomycetes</taxon>
        <taxon>Sebacinales</taxon>
        <taxon>Serendipitaceae</taxon>
        <taxon>Serendipita</taxon>
    </lineage>
</organism>
<dbReference type="CDD" id="cd02181">
    <property type="entry name" value="GH16_fungal_Lam16A_glucanase"/>
    <property type="match status" value="1"/>
</dbReference>
<dbReference type="STRING" id="933852.A0A0C2XUH4"/>
<name>A0A0C2XUH4_SERVB</name>
<gene>
    <name evidence="3" type="ORF">M408DRAFT_327063</name>
</gene>
<dbReference type="PANTHER" id="PTHR10963">
    <property type="entry name" value="GLYCOSYL HYDROLASE-RELATED"/>
    <property type="match status" value="1"/>
</dbReference>
<reference evidence="3 4" key="1">
    <citation type="submission" date="2014-04" db="EMBL/GenBank/DDBJ databases">
        <authorList>
            <consortium name="DOE Joint Genome Institute"/>
            <person name="Kuo A."/>
            <person name="Zuccaro A."/>
            <person name="Kohler A."/>
            <person name="Nagy L.G."/>
            <person name="Floudas D."/>
            <person name="Copeland A."/>
            <person name="Barry K.W."/>
            <person name="Cichocki N."/>
            <person name="Veneault-Fourrey C."/>
            <person name="LaButti K."/>
            <person name="Lindquist E.A."/>
            <person name="Lipzen A."/>
            <person name="Lundell T."/>
            <person name="Morin E."/>
            <person name="Murat C."/>
            <person name="Sun H."/>
            <person name="Tunlid A."/>
            <person name="Henrissat B."/>
            <person name="Grigoriev I.V."/>
            <person name="Hibbett D.S."/>
            <person name="Martin F."/>
            <person name="Nordberg H.P."/>
            <person name="Cantor M.N."/>
            <person name="Hua S.X."/>
        </authorList>
    </citation>
    <scope>NUCLEOTIDE SEQUENCE [LARGE SCALE GENOMIC DNA]</scope>
    <source>
        <strain evidence="3 4">MAFF 305830</strain>
    </source>
</reference>
<dbReference type="HOGENOM" id="CLU_016972_1_1_1"/>
<dbReference type="PANTHER" id="PTHR10963:SF24">
    <property type="entry name" value="GLYCOSIDASE C21B10.07-RELATED"/>
    <property type="match status" value="1"/>
</dbReference>
<protein>
    <submittedName>
        <fullName evidence="3">Glycoside hydrolase family 16 protein</fullName>
    </submittedName>
</protein>
<keyword evidence="4" id="KW-1185">Reference proteome</keyword>
<dbReference type="EMBL" id="KN824280">
    <property type="protein sequence ID" value="KIM32527.1"/>
    <property type="molecule type" value="Genomic_DNA"/>
</dbReference>
<evidence type="ECO:0000313" key="3">
    <source>
        <dbReference type="EMBL" id="KIM32527.1"/>
    </source>
</evidence>
<feature type="chain" id="PRO_5002171049" evidence="1">
    <location>
        <begin position="18"/>
        <end position="355"/>
    </location>
</feature>
<reference evidence="4" key="2">
    <citation type="submission" date="2015-01" db="EMBL/GenBank/DDBJ databases">
        <title>Evolutionary Origins and Diversification of the Mycorrhizal Mutualists.</title>
        <authorList>
            <consortium name="DOE Joint Genome Institute"/>
            <consortium name="Mycorrhizal Genomics Consortium"/>
            <person name="Kohler A."/>
            <person name="Kuo A."/>
            <person name="Nagy L.G."/>
            <person name="Floudas D."/>
            <person name="Copeland A."/>
            <person name="Barry K.W."/>
            <person name="Cichocki N."/>
            <person name="Veneault-Fourrey C."/>
            <person name="LaButti K."/>
            <person name="Lindquist E.A."/>
            <person name="Lipzen A."/>
            <person name="Lundell T."/>
            <person name="Morin E."/>
            <person name="Murat C."/>
            <person name="Riley R."/>
            <person name="Ohm R."/>
            <person name="Sun H."/>
            <person name="Tunlid A."/>
            <person name="Henrissat B."/>
            <person name="Grigoriev I.V."/>
            <person name="Hibbett D.S."/>
            <person name="Martin F."/>
        </authorList>
    </citation>
    <scope>NUCLEOTIDE SEQUENCE [LARGE SCALE GENOMIC DNA]</scope>
    <source>
        <strain evidence="4">MAFF 305830</strain>
    </source>
</reference>
<proteinExistence type="predicted"/>
<dbReference type="Pfam" id="PF26113">
    <property type="entry name" value="GH16_XgeA"/>
    <property type="match status" value="2"/>
</dbReference>
<feature type="signal peptide" evidence="1">
    <location>
        <begin position="1"/>
        <end position="17"/>
    </location>
</feature>
<sequence>MITIALLLLCTVPTSLAHRYALQDETIGHKFFYDFEHEAINDPTHGRVDYVDEATARVFNLSYASDDRFILRGDHTSRLSSYDKGRKSVRLLSKKAYSHGTVIVADISHMPTGCGTWPALWSVGDNWPHGGEIDIIEGVNNRSPNLVSLHSSENCRQPSTRRQKGTPVTNDCNANVNFNTGCGVKIDNDLSYGAPFNEVGGGWYALERTTHEIKAWFWARNDPDVPQDVQRSHHHSRGLLQAPIIGELGQGGGHHPDTLLIDTSKWGVPDVRFVNDECDIPGHFKRQKIVINLTFCGDWAGEYFAYASSGCPSTCNDFVDSNPEAFVEAYWDISSIRVYGLPAENERQEDGIVGI</sequence>
<dbReference type="InterPro" id="IPR013320">
    <property type="entry name" value="ConA-like_dom_sf"/>
</dbReference>
<evidence type="ECO:0000256" key="1">
    <source>
        <dbReference type="SAM" id="SignalP"/>
    </source>
</evidence>
<feature type="domain" description="GH16" evidence="2">
    <location>
        <begin position="33"/>
        <end position="308"/>
    </location>
</feature>
<dbReference type="Gene3D" id="2.60.120.200">
    <property type="match status" value="1"/>
</dbReference>
<dbReference type="PROSITE" id="PS51762">
    <property type="entry name" value="GH16_2"/>
    <property type="match status" value="1"/>
</dbReference>
<dbReference type="OrthoDB" id="192832at2759"/>
<accession>A0A0C2XUH4</accession>
<dbReference type="GO" id="GO:0004553">
    <property type="term" value="F:hydrolase activity, hydrolyzing O-glycosyl compounds"/>
    <property type="evidence" value="ECO:0007669"/>
    <property type="project" value="InterPro"/>
</dbReference>
<dbReference type="InterPro" id="IPR050546">
    <property type="entry name" value="Glycosyl_Hydrlase_16"/>
</dbReference>
<keyword evidence="1" id="KW-0732">Signal</keyword>
<dbReference type="Proteomes" id="UP000054097">
    <property type="component" value="Unassembled WGS sequence"/>
</dbReference>
<evidence type="ECO:0000259" key="2">
    <source>
        <dbReference type="PROSITE" id="PS51762"/>
    </source>
</evidence>
<dbReference type="GO" id="GO:0009251">
    <property type="term" value="P:glucan catabolic process"/>
    <property type="evidence" value="ECO:0007669"/>
    <property type="project" value="TreeGrafter"/>
</dbReference>
<dbReference type="AlphaFoldDB" id="A0A0C2XUH4"/>
<dbReference type="SUPFAM" id="SSF49899">
    <property type="entry name" value="Concanavalin A-like lectins/glucanases"/>
    <property type="match status" value="1"/>
</dbReference>
<evidence type="ECO:0000313" key="4">
    <source>
        <dbReference type="Proteomes" id="UP000054097"/>
    </source>
</evidence>
<keyword evidence="3" id="KW-0378">Hydrolase</keyword>
<dbReference type="InterPro" id="IPR000757">
    <property type="entry name" value="Beta-glucanase-like"/>
</dbReference>